<organism evidence="1 2">
    <name type="scientific">Aspergillus sergii</name>
    <dbReference type="NCBI Taxonomy" id="1034303"/>
    <lineage>
        <taxon>Eukaryota</taxon>
        <taxon>Fungi</taxon>
        <taxon>Dikarya</taxon>
        <taxon>Ascomycota</taxon>
        <taxon>Pezizomycotina</taxon>
        <taxon>Eurotiomycetes</taxon>
        <taxon>Eurotiomycetidae</taxon>
        <taxon>Eurotiales</taxon>
        <taxon>Aspergillaceae</taxon>
        <taxon>Aspergillus</taxon>
        <taxon>Aspergillus subgen. Circumdati</taxon>
    </lineage>
</organism>
<gene>
    <name evidence="1" type="ORF">BDV39DRAFT_42182</name>
</gene>
<proteinExistence type="predicted"/>
<protein>
    <submittedName>
        <fullName evidence="1">Uncharacterized protein</fullName>
    </submittedName>
</protein>
<accession>A0A5N6XE22</accession>
<reference evidence="2" key="1">
    <citation type="submission" date="2019-04" db="EMBL/GenBank/DDBJ databases">
        <title>Friends and foes A comparative genomics studyof 23 Aspergillus species from section Flavi.</title>
        <authorList>
            <consortium name="DOE Joint Genome Institute"/>
            <person name="Kjaerbolling I."/>
            <person name="Vesth T."/>
            <person name="Frisvad J.C."/>
            <person name="Nybo J.L."/>
            <person name="Theobald S."/>
            <person name="Kildgaard S."/>
            <person name="Isbrandt T."/>
            <person name="Kuo A."/>
            <person name="Sato A."/>
            <person name="Lyhne E.K."/>
            <person name="Kogle M.E."/>
            <person name="Wiebenga A."/>
            <person name="Kun R.S."/>
            <person name="Lubbers R.J."/>
            <person name="Makela M.R."/>
            <person name="Barry K."/>
            <person name="Chovatia M."/>
            <person name="Clum A."/>
            <person name="Daum C."/>
            <person name="Haridas S."/>
            <person name="He G."/>
            <person name="LaButti K."/>
            <person name="Lipzen A."/>
            <person name="Mondo S."/>
            <person name="Riley R."/>
            <person name="Salamov A."/>
            <person name="Simmons B.A."/>
            <person name="Magnuson J.K."/>
            <person name="Henrissat B."/>
            <person name="Mortensen U.H."/>
            <person name="Larsen T.O."/>
            <person name="Devries R.P."/>
            <person name="Grigoriev I.V."/>
            <person name="Machida M."/>
            <person name="Baker S.E."/>
            <person name="Andersen M.R."/>
        </authorList>
    </citation>
    <scope>NUCLEOTIDE SEQUENCE [LARGE SCALE GENOMIC DNA]</scope>
    <source>
        <strain evidence="2">CBS 130017</strain>
    </source>
</reference>
<dbReference type="AlphaFoldDB" id="A0A5N6XE22"/>
<evidence type="ECO:0000313" key="2">
    <source>
        <dbReference type="Proteomes" id="UP000325945"/>
    </source>
</evidence>
<keyword evidence="2" id="KW-1185">Reference proteome</keyword>
<dbReference type="Proteomes" id="UP000325945">
    <property type="component" value="Unassembled WGS sequence"/>
</dbReference>
<dbReference type="EMBL" id="ML741777">
    <property type="protein sequence ID" value="KAE8329750.1"/>
    <property type="molecule type" value="Genomic_DNA"/>
</dbReference>
<name>A0A5N6XE22_9EURO</name>
<sequence length="192" mass="22525">MPTFSQSMKRNALTRIPRRCKLWRGFSTTNSPYTVEWQNTLALKRDLKTLTKKNLSVHCVGHRNPIPNRDRSRGWCILPSRRIVIRSYFPILVYGAFQVHAECEDQSRRRRPNKSERRPTLRLCGSILSPADFRFLNDRANAFSTAAKYRMVRCIRGAMRDQPILMGLIRLGTSNRSRFHCHSRKAFMEIEE</sequence>
<evidence type="ECO:0000313" key="1">
    <source>
        <dbReference type="EMBL" id="KAE8329750.1"/>
    </source>
</evidence>